<dbReference type="InterPro" id="IPR039536">
    <property type="entry name" value="TetR_C_Proteobacteria"/>
</dbReference>
<evidence type="ECO:0000256" key="4">
    <source>
        <dbReference type="PROSITE-ProRule" id="PRU00335"/>
    </source>
</evidence>
<evidence type="ECO:0000313" key="6">
    <source>
        <dbReference type="EMBL" id="SAL23685.1"/>
    </source>
</evidence>
<dbReference type="SUPFAM" id="SSF46689">
    <property type="entry name" value="Homeodomain-like"/>
    <property type="match status" value="1"/>
</dbReference>
<dbReference type="AlphaFoldDB" id="A0A158FV29"/>
<evidence type="ECO:0000313" key="7">
    <source>
        <dbReference type="Proteomes" id="UP000054893"/>
    </source>
</evidence>
<keyword evidence="3" id="KW-0804">Transcription</keyword>
<dbReference type="InterPro" id="IPR050109">
    <property type="entry name" value="HTH-type_TetR-like_transc_reg"/>
</dbReference>
<dbReference type="Pfam" id="PF00440">
    <property type="entry name" value="TetR_N"/>
    <property type="match status" value="1"/>
</dbReference>
<feature type="DNA-binding region" description="H-T-H motif" evidence="4">
    <location>
        <begin position="63"/>
        <end position="82"/>
    </location>
</feature>
<dbReference type="Gene3D" id="1.10.357.10">
    <property type="entry name" value="Tetracycline Repressor, domain 2"/>
    <property type="match status" value="1"/>
</dbReference>
<feature type="domain" description="HTH tetR-type" evidence="5">
    <location>
        <begin position="40"/>
        <end position="100"/>
    </location>
</feature>
<keyword evidence="1" id="KW-0805">Transcription regulation</keyword>
<dbReference type="Proteomes" id="UP000054893">
    <property type="component" value="Unassembled WGS sequence"/>
</dbReference>
<dbReference type="GO" id="GO:0003700">
    <property type="term" value="F:DNA-binding transcription factor activity"/>
    <property type="evidence" value="ECO:0007669"/>
    <property type="project" value="TreeGrafter"/>
</dbReference>
<evidence type="ECO:0000256" key="2">
    <source>
        <dbReference type="ARBA" id="ARBA00023125"/>
    </source>
</evidence>
<dbReference type="InterPro" id="IPR001647">
    <property type="entry name" value="HTH_TetR"/>
</dbReference>
<dbReference type="EMBL" id="FCOC02000003">
    <property type="protein sequence ID" value="SAL23685.1"/>
    <property type="molecule type" value="Genomic_DNA"/>
</dbReference>
<sequence length="243" mass="26104">MHRGTVVSRIPKNADADADPCPIRSIFSRKKGRPSNAMAGDVEERILDAATAMFLQHGFGGASLERIAEAAGAGKATLYSRYSGKEALFSEVVKRNCERSLRLVYEAPQSAELSQRLVSVTQTLVTRLLSDEVIGLIRMVVADAPRFPSLAKLTSDAGRSRAIEAVATLIAGHSGRVHDTRAQAASTRQAHVLATQLLDAIVSPMLMRGLMGEDLDVVRGDIRLHVKQTVALFTAASALNAFL</sequence>
<gene>
    <name evidence="6" type="ORF">AWB64_01878</name>
</gene>
<dbReference type="PANTHER" id="PTHR30055:SF146">
    <property type="entry name" value="HTH-TYPE TRANSCRIPTIONAL DUAL REGULATOR CECR"/>
    <property type="match status" value="1"/>
</dbReference>
<protein>
    <submittedName>
        <fullName evidence="6">TetR family transcriptional regulator</fullName>
    </submittedName>
</protein>
<dbReference type="PROSITE" id="PS50977">
    <property type="entry name" value="HTH_TETR_2"/>
    <property type="match status" value="1"/>
</dbReference>
<organism evidence="6 7">
    <name type="scientific">Caballeronia sordidicola</name>
    <name type="common">Burkholderia sordidicola</name>
    <dbReference type="NCBI Taxonomy" id="196367"/>
    <lineage>
        <taxon>Bacteria</taxon>
        <taxon>Pseudomonadati</taxon>
        <taxon>Pseudomonadota</taxon>
        <taxon>Betaproteobacteria</taxon>
        <taxon>Burkholderiales</taxon>
        <taxon>Burkholderiaceae</taxon>
        <taxon>Caballeronia</taxon>
    </lineage>
</organism>
<keyword evidence="2 4" id="KW-0238">DNA-binding</keyword>
<dbReference type="InterPro" id="IPR009057">
    <property type="entry name" value="Homeodomain-like_sf"/>
</dbReference>
<evidence type="ECO:0000259" key="5">
    <source>
        <dbReference type="PROSITE" id="PS50977"/>
    </source>
</evidence>
<proteinExistence type="predicted"/>
<reference evidence="6 7" key="1">
    <citation type="submission" date="2016-01" db="EMBL/GenBank/DDBJ databases">
        <authorList>
            <person name="Oliw E.H."/>
        </authorList>
    </citation>
    <scope>NUCLEOTIDE SEQUENCE [LARGE SCALE GENOMIC DNA]</scope>
    <source>
        <strain evidence="6">LMG 22029</strain>
    </source>
</reference>
<dbReference type="OrthoDB" id="5293507at2"/>
<dbReference type="Gene3D" id="1.10.10.60">
    <property type="entry name" value="Homeodomain-like"/>
    <property type="match status" value="1"/>
</dbReference>
<dbReference type="PRINTS" id="PR00455">
    <property type="entry name" value="HTHTETR"/>
</dbReference>
<dbReference type="Pfam" id="PF14246">
    <property type="entry name" value="TetR_C_7"/>
    <property type="match status" value="1"/>
</dbReference>
<name>A0A158FV29_CABSO</name>
<evidence type="ECO:0000256" key="3">
    <source>
        <dbReference type="ARBA" id="ARBA00023163"/>
    </source>
</evidence>
<evidence type="ECO:0000256" key="1">
    <source>
        <dbReference type="ARBA" id="ARBA00023015"/>
    </source>
</evidence>
<dbReference type="PANTHER" id="PTHR30055">
    <property type="entry name" value="HTH-TYPE TRANSCRIPTIONAL REGULATOR RUTR"/>
    <property type="match status" value="1"/>
</dbReference>
<accession>A0A158FV29</accession>
<dbReference type="GO" id="GO:0000976">
    <property type="term" value="F:transcription cis-regulatory region binding"/>
    <property type="evidence" value="ECO:0007669"/>
    <property type="project" value="TreeGrafter"/>
</dbReference>
<dbReference type="RefSeq" id="WP_060818362.1">
    <property type="nucleotide sequence ID" value="NZ_FCOC02000003.1"/>
</dbReference>
<dbReference type="FunFam" id="1.10.10.60:FF:000141">
    <property type="entry name" value="TetR family transcriptional regulator"/>
    <property type="match status" value="1"/>
</dbReference>